<proteinExistence type="predicted"/>
<evidence type="ECO:0008006" key="3">
    <source>
        <dbReference type="Google" id="ProtNLM"/>
    </source>
</evidence>
<name>A0A3S1BA11_9BACL</name>
<gene>
    <name evidence="1" type="ORF">EJP77_00545</name>
</gene>
<protein>
    <recommendedName>
        <fullName evidence="3">DUF2187 domain-containing protein</fullName>
    </recommendedName>
</protein>
<organism evidence="1 2">
    <name type="scientific">Paenibacillus zeisoli</name>
    <dbReference type="NCBI Taxonomy" id="2496267"/>
    <lineage>
        <taxon>Bacteria</taxon>
        <taxon>Bacillati</taxon>
        <taxon>Bacillota</taxon>
        <taxon>Bacilli</taxon>
        <taxon>Bacillales</taxon>
        <taxon>Paenibacillaceae</taxon>
        <taxon>Paenibacillus</taxon>
    </lineage>
</organism>
<dbReference type="EMBL" id="RZNX01000001">
    <property type="protein sequence ID" value="RUT36553.1"/>
    <property type="molecule type" value="Genomic_DNA"/>
</dbReference>
<dbReference type="AlphaFoldDB" id="A0A3S1BA11"/>
<keyword evidence="2" id="KW-1185">Reference proteome</keyword>
<sequence length="68" mass="7606">MFKSLVGKEVTIHFIDGSSVTSGVIEEVDDQGIKYSDEFQILYIPISSIKSVAVNTKERQRPRVGFSQ</sequence>
<comment type="caution">
    <text evidence="1">The sequence shown here is derived from an EMBL/GenBank/DDBJ whole genome shotgun (WGS) entry which is preliminary data.</text>
</comment>
<reference evidence="1 2" key="1">
    <citation type="submission" date="2018-12" db="EMBL/GenBank/DDBJ databases">
        <authorList>
            <person name="Sun L."/>
            <person name="Chen Z."/>
        </authorList>
    </citation>
    <scope>NUCLEOTIDE SEQUENCE [LARGE SCALE GENOMIC DNA]</scope>
    <source>
        <strain evidence="1 2">3-5-3</strain>
    </source>
</reference>
<accession>A0A3S1BA11</accession>
<dbReference type="Proteomes" id="UP000272464">
    <property type="component" value="Unassembled WGS sequence"/>
</dbReference>
<evidence type="ECO:0000313" key="2">
    <source>
        <dbReference type="Proteomes" id="UP000272464"/>
    </source>
</evidence>
<evidence type="ECO:0000313" key="1">
    <source>
        <dbReference type="EMBL" id="RUT36553.1"/>
    </source>
</evidence>
<dbReference type="OrthoDB" id="2642715at2"/>